<comment type="caution">
    <text evidence="3">The sequence shown here is derived from an EMBL/GenBank/DDBJ whole genome shotgun (WGS) entry which is preliminary data.</text>
</comment>
<reference evidence="3" key="1">
    <citation type="journal article" date="2022" name="bioRxiv">
        <title>Sequencing and chromosome-scale assembly of the giantPleurodeles waltlgenome.</title>
        <authorList>
            <person name="Brown T."/>
            <person name="Elewa A."/>
            <person name="Iarovenko S."/>
            <person name="Subramanian E."/>
            <person name="Araus A.J."/>
            <person name="Petzold A."/>
            <person name="Susuki M."/>
            <person name="Suzuki K.-i.T."/>
            <person name="Hayashi T."/>
            <person name="Toyoda A."/>
            <person name="Oliveira C."/>
            <person name="Osipova E."/>
            <person name="Leigh N.D."/>
            <person name="Simon A."/>
            <person name="Yun M.H."/>
        </authorList>
    </citation>
    <scope>NUCLEOTIDE SEQUENCE</scope>
    <source>
        <strain evidence="3">20211129_DDA</strain>
        <tissue evidence="3">Liver</tissue>
    </source>
</reference>
<evidence type="ECO:0000259" key="2">
    <source>
        <dbReference type="Pfam" id="PF03372"/>
    </source>
</evidence>
<organism evidence="3 4">
    <name type="scientific">Pleurodeles waltl</name>
    <name type="common">Iberian ribbed newt</name>
    <dbReference type="NCBI Taxonomy" id="8319"/>
    <lineage>
        <taxon>Eukaryota</taxon>
        <taxon>Metazoa</taxon>
        <taxon>Chordata</taxon>
        <taxon>Craniata</taxon>
        <taxon>Vertebrata</taxon>
        <taxon>Euteleostomi</taxon>
        <taxon>Amphibia</taxon>
        <taxon>Batrachia</taxon>
        <taxon>Caudata</taxon>
        <taxon>Salamandroidea</taxon>
        <taxon>Salamandridae</taxon>
        <taxon>Pleurodelinae</taxon>
        <taxon>Pleurodeles</taxon>
    </lineage>
</organism>
<dbReference type="InterPro" id="IPR036691">
    <property type="entry name" value="Endo/exonu/phosph_ase_sf"/>
</dbReference>
<evidence type="ECO:0000313" key="3">
    <source>
        <dbReference type="EMBL" id="KAJ1196519.1"/>
    </source>
</evidence>
<dbReference type="Pfam" id="PF03372">
    <property type="entry name" value="Exo_endo_phos"/>
    <property type="match status" value="1"/>
</dbReference>
<gene>
    <name evidence="3" type="ORF">NDU88_000389</name>
</gene>
<dbReference type="PANTHER" id="PTHR33776:SF3">
    <property type="entry name" value="PHD-TYPE DOMAIN-CONTAINING PROTEIN"/>
    <property type="match status" value="1"/>
</dbReference>
<dbReference type="Gene3D" id="3.60.10.10">
    <property type="entry name" value="Endonuclease/exonuclease/phosphatase"/>
    <property type="match status" value="1"/>
</dbReference>
<dbReference type="GO" id="GO:0003824">
    <property type="term" value="F:catalytic activity"/>
    <property type="evidence" value="ECO:0007669"/>
    <property type="project" value="InterPro"/>
</dbReference>
<dbReference type="SUPFAM" id="SSF56219">
    <property type="entry name" value="DNase I-like"/>
    <property type="match status" value="1"/>
</dbReference>
<dbReference type="Proteomes" id="UP001066276">
    <property type="component" value="Chromosome 2_1"/>
</dbReference>
<dbReference type="AlphaFoldDB" id="A0AAV7V4Y9"/>
<feature type="region of interest" description="Disordered" evidence="1">
    <location>
        <begin position="1"/>
        <end position="35"/>
    </location>
</feature>
<proteinExistence type="predicted"/>
<dbReference type="InterPro" id="IPR005135">
    <property type="entry name" value="Endo/exonuclease/phosphatase"/>
</dbReference>
<keyword evidence="4" id="KW-1185">Reference proteome</keyword>
<protein>
    <recommendedName>
        <fullName evidence="2">Endonuclease/exonuclease/phosphatase domain-containing protein</fullName>
    </recommendedName>
</protein>
<feature type="compositionally biased region" description="Basic residues" evidence="1">
    <location>
        <begin position="1"/>
        <end position="13"/>
    </location>
</feature>
<evidence type="ECO:0000313" key="4">
    <source>
        <dbReference type="Proteomes" id="UP001066276"/>
    </source>
</evidence>
<feature type="domain" description="Endonuclease/exonuclease/phosphatase" evidence="2">
    <location>
        <begin position="107"/>
        <end position="255"/>
    </location>
</feature>
<accession>A0AAV7V4Y9</accession>
<dbReference type="PANTHER" id="PTHR33776">
    <property type="entry name" value="ENDO/EXONUCLEASE/PHOSPHATASE DOMAIN-CONTAINING PROTEIN"/>
    <property type="match status" value="1"/>
</dbReference>
<evidence type="ECO:0000256" key="1">
    <source>
        <dbReference type="SAM" id="MobiDB-lite"/>
    </source>
</evidence>
<sequence length="322" mass="35988">MAGAVHPRRRRARGSPEASPSAPVRAWTAPSATPPCPHDPCTTRRRYSANQLITLNPGRSTTCFQSSPKNTKGPFSCHACNFTCDRTRKPATTATNHLHCILFNTRKHAIELWDLLDTTAPDVAFLTETWWNDSSAPDIAIAIPDGYKMTRRDRPNGIGGGIAIAHKSTLKIHTHTDDTLKTAEHLHLWIHTDPNTTLRGTLIYRPPGPRAPFCDSIADFTSNHALTSTDYILLGDLNFHLENNNDANTTSLIDNLSNLGLGQLVNTPTHIAGHTFDPIFSASNHVTFNHTTELHWTYHHCIHFTFKKHIEHLRTQLPPHRR</sequence>
<name>A0AAV7V4Y9_PLEWA</name>
<dbReference type="EMBL" id="JANPWB010000003">
    <property type="protein sequence ID" value="KAJ1196519.1"/>
    <property type="molecule type" value="Genomic_DNA"/>
</dbReference>